<dbReference type="GO" id="GO:0008270">
    <property type="term" value="F:zinc ion binding"/>
    <property type="evidence" value="ECO:0007669"/>
    <property type="project" value="InterPro"/>
</dbReference>
<dbReference type="Pfam" id="PF01717">
    <property type="entry name" value="Meth_synt_2"/>
    <property type="match status" value="1"/>
</dbReference>
<dbReference type="PANTHER" id="PTHR43844">
    <property type="entry name" value="METHIONINE SYNTHASE"/>
    <property type="match status" value="1"/>
</dbReference>
<dbReference type="EMBL" id="AP018400">
    <property type="protein sequence ID" value="BBA92886.1"/>
    <property type="molecule type" value="Genomic_DNA"/>
</dbReference>
<dbReference type="KEGG" id="srq:SR187_6405"/>
<accession>A0A2Z5TNP7</accession>
<gene>
    <name evidence="2" type="ORF">SR187_6405</name>
</gene>
<organism evidence="2 3">
    <name type="scientific">Streptococcus ruminantium</name>
    <dbReference type="NCBI Taxonomy" id="1917441"/>
    <lineage>
        <taxon>Bacteria</taxon>
        <taxon>Bacillati</taxon>
        <taxon>Bacillota</taxon>
        <taxon>Bacilli</taxon>
        <taxon>Lactobacillales</taxon>
        <taxon>Streptococcaceae</taxon>
        <taxon>Streptococcus</taxon>
    </lineage>
</organism>
<evidence type="ECO:0000313" key="3">
    <source>
        <dbReference type="Proteomes" id="UP000269331"/>
    </source>
</evidence>
<dbReference type="Gene3D" id="3.20.20.210">
    <property type="match status" value="1"/>
</dbReference>
<dbReference type="GeneID" id="52229817"/>
<keyword evidence="2" id="KW-0808">Transferase</keyword>
<keyword evidence="2" id="KW-0489">Methyltransferase</keyword>
<dbReference type="InterPro" id="IPR038071">
    <property type="entry name" value="UROD/MetE-like_sf"/>
</dbReference>
<feature type="domain" description="Cobalamin-independent methionine synthase MetE C-terminal/archaeal" evidence="1">
    <location>
        <begin position="175"/>
        <end position="354"/>
    </location>
</feature>
<evidence type="ECO:0000259" key="1">
    <source>
        <dbReference type="Pfam" id="PF01717"/>
    </source>
</evidence>
<dbReference type="Proteomes" id="UP000269331">
    <property type="component" value="Chromosome"/>
</dbReference>
<dbReference type="SUPFAM" id="SSF51726">
    <property type="entry name" value="UROD/MetE-like"/>
    <property type="match status" value="1"/>
</dbReference>
<reference evidence="2 3" key="1">
    <citation type="journal article" date="2018" name="Genome Biol. Evol.">
        <title>Complete Genome Sequence of Streptococcus ruminantium sp. nov. GUT-187T (=DSM 104980T =JCM 31869T), the Type Strain of S. ruminantium, and Comparison with Genome Sequences of Streptococcus suis Strains.</title>
        <authorList>
            <person name="Tohya M."/>
            <person name="Sekizaki T."/>
            <person name="Miyoshi-Akiyama T."/>
        </authorList>
    </citation>
    <scope>NUCLEOTIDE SEQUENCE [LARGE SCALE GENOMIC DNA]</scope>
    <source>
        <strain evidence="2 3">GUT187T</strain>
    </source>
</reference>
<dbReference type="PANTHER" id="PTHR43844:SF1">
    <property type="entry name" value="METHIONINE SYNTHASE"/>
    <property type="match status" value="1"/>
</dbReference>
<dbReference type="AlphaFoldDB" id="A0A2Z5TNP7"/>
<dbReference type="CDD" id="cd03311">
    <property type="entry name" value="CIMS_C_terminal_like"/>
    <property type="match status" value="1"/>
</dbReference>
<dbReference type="GO" id="GO:0003871">
    <property type="term" value="F:5-methyltetrahydropteroyltriglutamate-homocysteine S-methyltransferase activity"/>
    <property type="evidence" value="ECO:0007669"/>
    <property type="project" value="InterPro"/>
</dbReference>
<evidence type="ECO:0000313" key="2">
    <source>
        <dbReference type="EMBL" id="BBA92886.1"/>
    </source>
</evidence>
<dbReference type="InterPro" id="IPR002629">
    <property type="entry name" value="Met_Synth_C/arc"/>
</dbReference>
<protein>
    <submittedName>
        <fullName evidence="2">5-methyltetrahydropteroyltriglutamate--homocysteine methyltransferase</fullName>
    </submittedName>
</protein>
<dbReference type="OrthoDB" id="6430685at2"/>
<sequence>MTTSRFQLVGSLLRPSNLKEFKRKIEYRDDIQYPFYDAFDGYQETETAAIEAIIAEQKANGIDVITDGEFSKSMWHLDFIWGFQGIKRYIAEHGYPFKDHNGQIFETRKDIGLSITGPLSAKNHHFIDIYKTVNKLAGNSDTKLTVWGPAHAFTELVLFNGQVGADKIYKTREDLKEGLLAAYKEFLVEYKEAGGSIIQFDDCLWELFDPANPVPFLPQDDSEALAALADEFISINNTIIDYGHEIGLTVWTHNCRGNYESRAAANGTYEAIAEKFLRDQKYDRFFLEWDDERAGDLKALESLRDKDVEVVLGLLSSKTSDLDDEKRVYKLLEEASKIIPKDRLYLSHQCGFASCDSGNELAIPQQWNKIKQGQDIAATFWSE</sequence>
<proteinExistence type="predicted"/>
<name>A0A2Z5TNP7_9STRE</name>
<dbReference type="RefSeq" id="WP_120171873.1">
    <property type="nucleotide sequence ID" value="NZ_AP018400.1"/>
</dbReference>
<dbReference type="GO" id="GO:0009086">
    <property type="term" value="P:methionine biosynthetic process"/>
    <property type="evidence" value="ECO:0007669"/>
    <property type="project" value="InterPro"/>
</dbReference>
<dbReference type="GO" id="GO:0032259">
    <property type="term" value="P:methylation"/>
    <property type="evidence" value="ECO:0007669"/>
    <property type="project" value="UniProtKB-KW"/>
</dbReference>